<evidence type="ECO:0000256" key="2">
    <source>
        <dbReference type="SAM" id="MobiDB-lite"/>
    </source>
</evidence>
<accession>A0A8W8L997</accession>
<evidence type="ECO:0000313" key="5">
    <source>
        <dbReference type="Proteomes" id="UP000005408"/>
    </source>
</evidence>
<dbReference type="PANTHER" id="PTHR21623:SF2">
    <property type="entry name" value="COILED-COIL DOMAIN-CONTAINING PROTEIN 33"/>
    <property type="match status" value="1"/>
</dbReference>
<feature type="domain" description="C2" evidence="3">
    <location>
        <begin position="284"/>
        <end position="361"/>
    </location>
</feature>
<reference evidence="4" key="1">
    <citation type="submission" date="2022-08" db="UniProtKB">
        <authorList>
            <consortium name="EnsemblMetazoa"/>
        </authorList>
    </citation>
    <scope>IDENTIFICATION</scope>
    <source>
        <strain evidence="4">05x7-T-G4-1.051#20</strain>
    </source>
</reference>
<name>A0A8W8L997_MAGGI</name>
<feature type="compositionally biased region" description="Low complexity" evidence="2">
    <location>
        <begin position="729"/>
        <end position="752"/>
    </location>
</feature>
<feature type="region of interest" description="Disordered" evidence="2">
    <location>
        <begin position="187"/>
        <end position="263"/>
    </location>
</feature>
<evidence type="ECO:0000256" key="1">
    <source>
        <dbReference type="SAM" id="Coils"/>
    </source>
</evidence>
<feature type="compositionally biased region" description="Polar residues" evidence="2">
    <location>
        <begin position="753"/>
        <end position="762"/>
    </location>
</feature>
<dbReference type="Pfam" id="PF00168">
    <property type="entry name" value="C2"/>
    <property type="match status" value="1"/>
</dbReference>
<feature type="coiled-coil region" evidence="1">
    <location>
        <begin position="782"/>
        <end position="816"/>
    </location>
</feature>
<dbReference type="PANTHER" id="PTHR21623">
    <property type="entry name" value="SPERIOLIN-BINDING FACTOR"/>
    <property type="match status" value="1"/>
</dbReference>
<feature type="region of interest" description="Disordered" evidence="2">
    <location>
        <begin position="313"/>
        <end position="335"/>
    </location>
</feature>
<feature type="compositionally biased region" description="Polar residues" evidence="2">
    <location>
        <begin position="317"/>
        <end position="335"/>
    </location>
</feature>
<organism evidence="4 5">
    <name type="scientific">Magallana gigas</name>
    <name type="common">Pacific oyster</name>
    <name type="synonym">Crassostrea gigas</name>
    <dbReference type="NCBI Taxonomy" id="29159"/>
    <lineage>
        <taxon>Eukaryota</taxon>
        <taxon>Metazoa</taxon>
        <taxon>Spiralia</taxon>
        <taxon>Lophotrochozoa</taxon>
        <taxon>Mollusca</taxon>
        <taxon>Bivalvia</taxon>
        <taxon>Autobranchia</taxon>
        <taxon>Pteriomorphia</taxon>
        <taxon>Ostreida</taxon>
        <taxon>Ostreoidea</taxon>
        <taxon>Ostreidae</taxon>
        <taxon>Magallana</taxon>
    </lineage>
</organism>
<dbReference type="Proteomes" id="UP000005408">
    <property type="component" value="Unassembled WGS sequence"/>
</dbReference>
<feature type="compositionally biased region" description="Basic and acidic residues" evidence="2">
    <location>
        <begin position="253"/>
        <end position="263"/>
    </location>
</feature>
<evidence type="ECO:0000259" key="3">
    <source>
        <dbReference type="Pfam" id="PF00168"/>
    </source>
</evidence>
<proteinExistence type="predicted"/>
<dbReference type="InterPro" id="IPR039889">
    <property type="entry name" value="CCD33"/>
</dbReference>
<dbReference type="InterPro" id="IPR035892">
    <property type="entry name" value="C2_domain_sf"/>
</dbReference>
<dbReference type="SUPFAM" id="SSF49562">
    <property type="entry name" value="C2 domain (Calcium/lipid-binding domain, CaLB)"/>
    <property type="match status" value="1"/>
</dbReference>
<dbReference type="Gene3D" id="2.60.40.150">
    <property type="entry name" value="C2 domain"/>
    <property type="match status" value="1"/>
</dbReference>
<feature type="compositionally biased region" description="Pro residues" evidence="2">
    <location>
        <begin position="204"/>
        <end position="227"/>
    </location>
</feature>
<keyword evidence="1" id="KW-0175">Coiled coil</keyword>
<evidence type="ECO:0000313" key="4">
    <source>
        <dbReference type="EnsemblMetazoa" id="G265.2:cds"/>
    </source>
</evidence>
<protein>
    <recommendedName>
        <fullName evidence="3">C2 domain-containing protein</fullName>
    </recommendedName>
</protein>
<dbReference type="InterPro" id="IPR000008">
    <property type="entry name" value="C2_dom"/>
</dbReference>
<feature type="region of interest" description="Disordered" evidence="2">
    <location>
        <begin position="721"/>
        <end position="762"/>
    </location>
</feature>
<dbReference type="AlphaFoldDB" id="A0A8W8L997"/>
<dbReference type="EnsemblMetazoa" id="G265.2">
    <property type="protein sequence ID" value="G265.2:cds"/>
    <property type="gene ID" value="G265"/>
</dbReference>
<feature type="coiled-coil region" evidence="1">
    <location>
        <begin position="845"/>
        <end position="1002"/>
    </location>
</feature>
<dbReference type="GO" id="GO:0005777">
    <property type="term" value="C:peroxisome"/>
    <property type="evidence" value="ECO:0007669"/>
    <property type="project" value="TreeGrafter"/>
</dbReference>
<sequence length="1055" mass="118876">MESMSSHLPKVDDKALEFDVDIQDAQFNHEGRYFLRLSIHSLHTSDFTGIQVKHGMETTYRNENEAETDVVTQPESAVLSRFQDKRFSFRLPVGFCKNDKNHDVYLLVEAFSLPSDGGMGRKVGEGKFAIYPRPNAPRIKADVEPGEDFYNYTDVLSLLRTVSTDSVQMHCGRIRSIYALREVVVPKPKSPLKTPPKKRIKKPTPTPQPSPPPSSRPAPRPKPPPSPTSSWGGDNISIMLPSSPSFPPLSDGKLVKEDPLMDKDRHTYAVQPTYRHVSGGGTEQVDVILHGASSLPNTDSGTTPQAYVIVKKKSDTNQKGSVTHTSLRPTSSPSWEEMISTSMDASKAGDEFLVVSVADGPSKQELVDYQIPINSLQPFHQYHLELVKPKKGVPNGVRVFATITRKLPQLPKDASSPQYLGLEVLLRAVQKPLQTSMGPLIAVARIVPDFYNYKSNYLVSHPRAAGVTMTSVSFPSPHPASFSVPPGTKHGYPQISLPGRPDVQPEWNHPYLFCDERDKATLFTPSAALVIEYYHQDQAMTDQFWKMKSPMGFSALQLDKDLYTELIKESAYKGLRVDNLPIQVFKDYPRGTDIVTIEGKQPTVGLILKLITTNAPDAMVKAENLEMLPALDLFPEPSGGYFRTGDDNSNQKSPEVLKVNFAEEPPSWDSLSSERAESPPVQPGFYLQKVYKKPMSPIKDGDLPPYEAMESILPDYQYIFVDPDNKSGPRPQQRPPAATQMPSSSMMPGGPSTSKQPNDLDQTSMNVLDHQMKELENYRSAVHKMGQDILALRQQIRELEANNSQLRRDLANYNDASKLMIESSELDNLTKPEVMSRYAALKQTLQTNSGDMQIYKDKVQKLQNELIKKNDQEKKYIKIAQSYKQQTEVITKLQEKLKKTRTVEEALKKQEKVIEKMERILEKQHRDRSKKSNDAAQEANEALLEENKRLRQQADDLRDQLRFNNKGSSDSETDKLELYQALEKAEARIQSLERQLAENSRTWGKERADMSLRLNEAEHGFGRSGGMVLHDYPVYNDKLDKLARNSPRRLSPLYR</sequence>
<keyword evidence="5" id="KW-1185">Reference proteome</keyword>